<comment type="caution">
    <text evidence="2">The sequence shown here is derived from an EMBL/GenBank/DDBJ whole genome shotgun (WGS) entry which is preliminary data.</text>
</comment>
<dbReference type="PANTHER" id="PTHR36439">
    <property type="entry name" value="BLL4334 PROTEIN"/>
    <property type="match status" value="1"/>
</dbReference>
<organism evidence="2 3">
    <name type="scientific">Saccharopolyspora terrae</name>
    <dbReference type="NCBI Taxonomy" id="2530384"/>
    <lineage>
        <taxon>Bacteria</taxon>
        <taxon>Bacillati</taxon>
        <taxon>Actinomycetota</taxon>
        <taxon>Actinomycetes</taxon>
        <taxon>Pseudonocardiales</taxon>
        <taxon>Pseudonocardiaceae</taxon>
        <taxon>Saccharopolyspora</taxon>
    </lineage>
</organism>
<dbReference type="AlphaFoldDB" id="A0A4R4V5A4"/>
<name>A0A4R4V5A4_9PSEU</name>
<dbReference type="SUPFAM" id="SSF160379">
    <property type="entry name" value="SP0830-like"/>
    <property type="match status" value="1"/>
</dbReference>
<feature type="compositionally biased region" description="Pro residues" evidence="1">
    <location>
        <begin position="14"/>
        <end position="29"/>
    </location>
</feature>
<keyword evidence="3" id="KW-1185">Reference proteome</keyword>
<proteinExistence type="predicted"/>
<sequence length="236" mass="25029">MHAPASTAPTSPNCSPPVEPPSTASPPQPRLGDGIRLLCGSGRRRVSEAQWALSGRGGRIFGVSTFVALLRAVNLGSHARLPMARLREMLGELGWQQPRTYLQSGNAVFTAPLAADEVAVSLREKLSADGLDTEVMIRPGDHLRALAAAGHPFAAPGVEHPKLQVAFPLHPVDARRVAAMPVPGGEAARAADGEVFLHYPDGVGRSKLTTAHLQRHLGTPVTCRNWKTVCALAQMC</sequence>
<evidence type="ECO:0000313" key="3">
    <source>
        <dbReference type="Proteomes" id="UP000295674"/>
    </source>
</evidence>
<feature type="region of interest" description="Disordered" evidence="1">
    <location>
        <begin position="1"/>
        <end position="32"/>
    </location>
</feature>
<dbReference type="PANTHER" id="PTHR36439:SF1">
    <property type="entry name" value="DUF1697 DOMAIN-CONTAINING PROTEIN"/>
    <property type="match status" value="1"/>
</dbReference>
<dbReference type="Pfam" id="PF08002">
    <property type="entry name" value="DUF1697"/>
    <property type="match status" value="1"/>
</dbReference>
<dbReference type="EMBL" id="SMKS01000086">
    <property type="protein sequence ID" value="TDC99991.1"/>
    <property type="molecule type" value="Genomic_DNA"/>
</dbReference>
<dbReference type="Proteomes" id="UP000295674">
    <property type="component" value="Unassembled WGS sequence"/>
</dbReference>
<evidence type="ECO:0000313" key="2">
    <source>
        <dbReference type="EMBL" id="TDC99991.1"/>
    </source>
</evidence>
<dbReference type="OrthoDB" id="9806494at2"/>
<dbReference type="InterPro" id="IPR012545">
    <property type="entry name" value="DUF1697"/>
</dbReference>
<dbReference type="Gene3D" id="3.30.70.1280">
    <property type="entry name" value="SP0830-like domains"/>
    <property type="match status" value="1"/>
</dbReference>
<evidence type="ECO:0000256" key="1">
    <source>
        <dbReference type="SAM" id="MobiDB-lite"/>
    </source>
</evidence>
<reference evidence="2 3" key="1">
    <citation type="submission" date="2019-03" db="EMBL/GenBank/DDBJ databases">
        <title>Draft genome sequences of novel Actinobacteria.</title>
        <authorList>
            <person name="Sahin N."/>
            <person name="Ay H."/>
            <person name="Saygin H."/>
        </authorList>
    </citation>
    <scope>NUCLEOTIDE SEQUENCE [LARGE SCALE GENOMIC DNA]</scope>
    <source>
        <strain evidence="2 3">16K309</strain>
    </source>
</reference>
<gene>
    <name evidence="2" type="ORF">E1181_28415</name>
</gene>
<protein>
    <submittedName>
        <fullName evidence="2">DUF1697 domain-containing protein</fullName>
    </submittedName>
</protein>
<accession>A0A4R4V5A4</accession>